<dbReference type="AlphaFoldDB" id="A0A2H0RD58"/>
<dbReference type="Pfam" id="PF18911">
    <property type="entry name" value="PKD_4"/>
    <property type="match status" value="1"/>
</dbReference>
<feature type="region of interest" description="Disordered" evidence="1">
    <location>
        <begin position="171"/>
        <end position="196"/>
    </location>
</feature>
<dbReference type="InterPro" id="IPR013783">
    <property type="entry name" value="Ig-like_fold"/>
</dbReference>
<dbReference type="InterPro" id="IPR036415">
    <property type="entry name" value="Lamin_tail_dom_sf"/>
</dbReference>
<feature type="compositionally biased region" description="Low complexity" evidence="1">
    <location>
        <begin position="220"/>
        <end position="234"/>
    </location>
</feature>
<proteinExistence type="predicted"/>
<evidence type="ECO:0000259" key="3">
    <source>
        <dbReference type="PROSITE" id="PS51841"/>
    </source>
</evidence>
<accession>A0A2H0RD58</accession>
<dbReference type="Gene3D" id="2.60.40.10">
    <property type="entry name" value="Immunoglobulins"/>
    <property type="match status" value="1"/>
</dbReference>
<feature type="region of interest" description="Disordered" evidence="1">
    <location>
        <begin position="220"/>
        <end position="241"/>
    </location>
</feature>
<dbReference type="SUPFAM" id="SSF49299">
    <property type="entry name" value="PKD domain"/>
    <property type="match status" value="1"/>
</dbReference>
<dbReference type="CDD" id="cd00146">
    <property type="entry name" value="PKD"/>
    <property type="match status" value="1"/>
</dbReference>
<dbReference type="PROSITE" id="PS51841">
    <property type="entry name" value="LTD"/>
    <property type="match status" value="1"/>
</dbReference>
<dbReference type="InterPro" id="IPR001322">
    <property type="entry name" value="Lamin_tail_dom"/>
</dbReference>
<comment type="caution">
    <text evidence="4">The sequence shown here is derived from an EMBL/GenBank/DDBJ whole genome shotgun (WGS) entry which is preliminary data.</text>
</comment>
<dbReference type="SUPFAM" id="SSF74853">
    <property type="entry name" value="Lamin A/C globular tail domain"/>
    <property type="match status" value="2"/>
</dbReference>
<protein>
    <recommendedName>
        <fullName evidence="6">PKD domain-containing protein</fullName>
    </recommendedName>
</protein>
<dbReference type="EMBL" id="PCYI01000030">
    <property type="protein sequence ID" value="PIR44448.1"/>
    <property type="molecule type" value="Genomic_DNA"/>
</dbReference>
<feature type="domain" description="LTD" evidence="3">
    <location>
        <begin position="336"/>
        <end position="477"/>
    </location>
</feature>
<dbReference type="Gene3D" id="2.60.40.1260">
    <property type="entry name" value="Lamin Tail domain"/>
    <property type="match status" value="2"/>
</dbReference>
<name>A0A2H0RD58_9BACT</name>
<evidence type="ECO:0000256" key="1">
    <source>
        <dbReference type="SAM" id="MobiDB-lite"/>
    </source>
</evidence>
<sequence>MNFCVDWVDRLFCMNMTREVTVICFVVGLFFALPNVAVAAVEISEIAWMGTAASVNDEWIELHNTGSEAVELNGWELSWATTASSPKVVELSGSVVAEGHYLLERTDDESVPGVSADLIYVGALGNGGELLVLKNANGEEVDRVDGLDGWKINSEPTKGDNTTKETAQKFDGGWVTAPGTPRAVNVAPPSSGGAEVDSDNLFLGGDNEEAEGVDTGDEIAGTGAETTGSTSSGSSFGGGAVSAHDSPVSLSVVSASVPVIRASAGRARIASPRSPVRFTAAAYDGANKPLQGSVEYLWSFGDGAKAHGKESAHSYRFPGEYNVVLQVRAGELEAVARTTVTVTLPRVRVVAAEIGIQGSFIELLNEGKQELNLAGWELRSGRHKFALPGNTIIGAGKRLKFPYANTSLAIGRERLALAYPDGVEVSGSAFTPPVLDAEASSAPSVSPVSTSIISPPENGVMFISDAVASKEDRTQIQTRNRELATTLNTTVGLSLESQLATMRVEAGRLLLATGVLALAQSAKEKQELSAPTPPQPSPLAGEGAYNLAVGGENTHSVTDGVSAPAPAPEPFFNPQALASVGREDDTIVVGDGPTLASRRVVTPQKSPGFFAGVKSFLARLFE</sequence>
<evidence type="ECO:0008006" key="6">
    <source>
        <dbReference type="Google" id="ProtNLM"/>
    </source>
</evidence>
<dbReference type="Pfam" id="PF00932">
    <property type="entry name" value="LTD"/>
    <property type="match status" value="1"/>
</dbReference>
<organism evidence="4 5">
    <name type="scientific">Candidatus Vogelbacteria bacterium CG10_big_fil_rev_8_21_14_0_10_51_16</name>
    <dbReference type="NCBI Taxonomy" id="1975045"/>
    <lineage>
        <taxon>Bacteria</taxon>
        <taxon>Candidatus Vogeliibacteriota</taxon>
    </lineage>
</organism>
<evidence type="ECO:0000313" key="4">
    <source>
        <dbReference type="EMBL" id="PIR44448.1"/>
    </source>
</evidence>
<feature type="domain" description="PKD" evidence="2">
    <location>
        <begin position="284"/>
        <end position="349"/>
    </location>
</feature>
<dbReference type="SMART" id="SM00089">
    <property type="entry name" value="PKD"/>
    <property type="match status" value="1"/>
</dbReference>
<evidence type="ECO:0000313" key="5">
    <source>
        <dbReference type="Proteomes" id="UP000228767"/>
    </source>
</evidence>
<gene>
    <name evidence="4" type="ORF">COV10_04900</name>
</gene>
<dbReference type="Proteomes" id="UP000228767">
    <property type="component" value="Unassembled WGS sequence"/>
</dbReference>
<dbReference type="InterPro" id="IPR022409">
    <property type="entry name" value="PKD/Chitinase_dom"/>
</dbReference>
<reference evidence="4 5" key="1">
    <citation type="submission" date="2017-09" db="EMBL/GenBank/DDBJ databases">
        <title>Depth-based differentiation of microbial function through sediment-hosted aquifers and enrichment of novel symbionts in the deep terrestrial subsurface.</title>
        <authorList>
            <person name="Probst A.J."/>
            <person name="Ladd B."/>
            <person name="Jarett J.K."/>
            <person name="Geller-Mcgrath D.E."/>
            <person name="Sieber C.M."/>
            <person name="Emerson J.B."/>
            <person name="Anantharaman K."/>
            <person name="Thomas B.C."/>
            <person name="Malmstrom R."/>
            <person name="Stieglmeier M."/>
            <person name="Klingl A."/>
            <person name="Woyke T."/>
            <person name="Ryan C.M."/>
            <person name="Banfield J.F."/>
        </authorList>
    </citation>
    <scope>NUCLEOTIDE SEQUENCE [LARGE SCALE GENOMIC DNA]</scope>
    <source>
        <strain evidence="4">CG10_big_fil_rev_8_21_14_0_10_51_16</strain>
    </source>
</reference>
<dbReference type="PROSITE" id="PS50093">
    <property type="entry name" value="PKD"/>
    <property type="match status" value="1"/>
</dbReference>
<evidence type="ECO:0000259" key="2">
    <source>
        <dbReference type="PROSITE" id="PS50093"/>
    </source>
</evidence>
<dbReference type="InterPro" id="IPR035986">
    <property type="entry name" value="PKD_dom_sf"/>
</dbReference>
<dbReference type="InterPro" id="IPR000601">
    <property type="entry name" value="PKD_dom"/>
</dbReference>